<dbReference type="Gene3D" id="1.10.287.130">
    <property type="match status" value="1"/>
</dbReference>
<dbReference type="InterPro" id="IPR036097">
    <property type="entry name" value="HisK_dim/P_sf"/>
</dbReference>
<comment type="caution">
    <text evidence="12">The sequence shown here is derived from an EMBL/GenBank/DDBJ whole genome shotgun (WGS) entry which is preliminary data.</text>
</comment>
<dbReference type="Gene3D" id="2.60.40.10">
    <property type="entry name" value="Immunoglobulins"/>
    <property type="match status" value="1"/>
</dbReference>
<proteinExistence type="predicted"/>
<dbReference type="SMART" id="SM00388">
    <property type="entry name" value="HisKA"/>
    <property type="match status" value="1"/>
</dbReference>
<accession>A0A5S3PUS8</accession>
<dbReference type="GO" id="GO:0000155">
    <property type="term" value="F:phosphorelay sensor kinase activity"/>
    <property type="evidence" value="ECO:0007669"/>
    <property type="project" value="InterPro"/>
</dbReference>
<dbReference type="SMART" id="SM00342">
    <property type="entry name" value="HTH_ARAC"/>
    <property type="match status" value="1"/>
</dbReference>
<dbReference type="Gene3D" id="2.130.10.10">
    <property type="entry name" value="YVTN repeat-like/Quinoprotein amine dehydrogenase"/>
    <property type="match status" value="2"/>
</dbReference>
<evidence type="ECO:0000313" key="12">
    <source>
        <dbReference type="EMBL" id="TMM58745.1"/>
    </source>
</evidence>
<comment type="catalytic activity">
    <reaction evidence="1">
        <text>ATP + protein L-histidine = ADP + protein N-phospho-L-histidine.</text>
        <dbReference type="EC" id="2.7.13.3"/>
    </reaction>
</comment>
<dbReference type="Gene3D" id="1.10.10.60">
    <property type="entry name" value="Homeodomain-like"/>
    <property type="match status" value="1"/>
</dbReference>
<dbReference type="EMBL" id="VATY01000001">
    <property type="protein sequence ID" value="TMM58745.1"/>
    <property type="molecule type" value="Genomic_DNA"/>
</dbReference>
<dbReference type="PANTHER" id="PTHR43547">
    <property type="entry name" value="TWO-COMPONENT HISTIDINE KINASE"/>
    <property type="match status" value="1"/>
</dbReference>
<dbReference type="Pfam" id="PF02518">
    <property type="entry name" value="HATPase_c"/>
    <property type="match status" value="1"/>
</dbReference>
<dbReference type="SUPFAM" id="SSF55874">
    <property type="entry name" value="ATPase domain of HSP90 chaperone/DNA topoisomerase II/histidine kinase"/>
    <property type="match status" value="1"/>
</dbReference>
<keyword evidence="8" id="KW-1133">Transmembrane helix</keyword>
<evidence type="ECO:0000256" key="7">
    <source>
        <dbReference type="PROSITE-ProRule" id="PRU00169"/>
    </source>
</evidence>
<evidence type="ECO:0000256" key="3">
    <source>
        <dbReference type="ARBA" id="ARBA00022553"/>
    </source>
</evidence>
<keyword evidence="6" id="KW-0804">Transcription</keyword>
<keyword evidence="8" id="KW-0472">Membrane</keyword>
<dbReference type="SUPFAM" id="SSF63829">
    <property type="entry name" value="Calcium-dependent phosphotriesterase"/>
    <property type="match status" value="2"/>
</dbReference>
<feature type="modified residue" description="4-aspartylphosphate" evidence="7">
    <location>
        <position position="1146"/>
    </location>
</feature>
<dbReference type="InterPro" id="IPR013783">
    <property type="entry name" value="Ig-like_fold"/>
</dbReference>
<dbReference type="Pfam" id="PF12833">
    <property type="entry name" value="HTH_18"/>
    <property type="match status" value="1"/>
</dbReference>
<evidence type="ECO:0000256" key="6">
    <source>
        <dbReference type="ARBA" id="ARBA00023163"/>
    </source>
</evidence>
<evidence type="ECO:0000256" key="5">
    <source>
        <dbReference type="ARBA" id="ARBA00023125"/>
    </source>
</evidence>
<feature type="domain" description="HTH araC/xylS-type" evidence="9">
    <location>
        <begin position="1245"/>
        <end position="1344"/>
    </location>
</feature>
<keyword evidence="8" id="KW-0812">Transmembrane</keyword>
<dbReference type="InterPro" id="IPR003661">
    <property type="entry name" value="HisK_dim/P_dom"/>
</dbReference>
<dbReference type="InterPro" id="IPR005467">
    <property type="entry name" value="His_kinase_dom"/>
</dbReference>
<dbReference type="GO" id="GO:0003700">
    <property type="term" value="F:DNA-binding transcription factor activity"/>
    <property type="evidence" value="ECO:0007669"/>
    <property type="project" value="InterPro"/>
</dbReference>
<dbReference type="Pfam" id="PF00072">
    <property type="entry name" value="Response_reg"/>
    <property type="match status" value="1"/>
</dbReference>
<evidence type="ECO:0000313" key="13">
    <source>
        <dbReference type="Proteomes" id="UP000310314"/>
    </source>
</evidence>
<feature type="transmembrane region" description="Helical" evidence="8">
    <location>
        <begin position="784"/>
        <end position="806"/>
    </location>
</feature>
<dbReference type="Gene3D" id="3.30.565.10">
    <property type="entry name" value="Histidine kinase-like ATPase, C-terminal domain"/>
    <property type="match status" value="1"/>
</dbReference>
<dbReference type="GO" id="GO:0043565">
    <property type="term" value="F:sequence-specific DNA binding"/>
    <property type="evidence" value="ECO:0007669"/>
    <property type="project" value="InterPro"/>
</dbReference>
<dbReference type="InterPro" id="IPR015943">
    <property type="entry name" value="WD40/YVTN_repeat-like_dom_sf"/>
</dbReference>
<dbReference type="PROSITE" id="PS00041">
    <property type="entry name" value="HTH_ARAC_FAMILY_1"/>
    <property type="match status" value="1"/>
</dbReference>
<reference evidence="12 13" key="1">
    <citation type="submission" date="2019-05" db="EMBL/GenBank/DDBJ databases">
        <authorList>
            <person name="Zhang J.-Y."/>
            <person name="Feg X."/>
            <person name="Du Z.-J."/>
        </authorList>
    </citation>
    <scope>NUCLEOTIDE SEQUENCE [LARGE SCALE GENOMIC DNA]</scope>
    <source>
        <strain evidence="12 13">RZ26</strain>
    </source>
</reference>
<name>A0A5S3PUS8_9FLAO</name>
<dbReference type="EC" id="2.7.13.3" evidence="2"/>
<dbReference type="Gene3D" id="3.40.50.2300">
    <property type="match status" value="1"/>
</dbReference>
<evidence type="ECO:0000256" key="2">
    <source>
        <dbReference type="ARBA" id="ARBA00012438"/>
    </source>
</evidence>
<keyword evidence="13" id="KW-1185">Reference proteome</keyword>
<sequence length="1346" mass="153838">MKSVMQIVNLRKSLSILVCICSVYLLYPQSQITFRQLSVKDGLSQNSTVSITQDSTGYLWIATQDGLNKYDGRKFEILPFTFVDITRPNYSFLGKVYTDRKGDVWAIPMNKIAVKLNPETNNFDPLLGITDVSIIFQDTNFNTWFGTYSNGLFLLKPNESEAQQILTADDIEGAVYRMAQDLLGNLVLAKDSEIIVYNHKTSKLLKETPRTIYGDTIVANFSDIIFDSNGIEWISTFGDGLYFKEIGNEAYQRISQMEFTDPLPVELNITDLHIDKKDRLWIATYGRGVYMVDFKLKKITHFNVEENNPITLHYDDVLCIYEDYSGTLWFGTDGAGVSYYDEYLEKFNSLTNYQTPENINIDVVRALVVDKNETVWVGTSGKGLTRYEPETNSWQAFKSNELDKNAIKSDRIMSLAVDQHNDLWIGSQGKGLSILNQNERFKHYSSNSEIPLSAETVWDIFKDEKNQFWLATREQGLILFDKDKGELKKYKTRNESEKGPPGNNIRVISAGKNGTLWLGTEEEGIASFNPTTETFVWYKHSIEENNSLASNNIKSIYEDPNGILWIGTNGSGLNAFDINQNKFYSFTVEDGLANNVIYGILPDEEQNLWLSSNKGITKFESGTSLEAQPQIINYANYDGLATEFNTGAYHKDKSGNLYFGGLEGFYFFKPNELQENNVLPKTTITDLEVFNESRPLTQNLALEHNENTLTFTFSSLQFSLPEKNQYQYRLLDYEKEWVHAGNTNFARYSQLPPGDYDFQVKSSNYDGVWNNIPVNYKFQIHAPWYLTSLAKVLYIFLLLAAIYGFYSYLKWRLRMRLNLQLQEEEAIRLKRLNDFKSKLYTDVSHEFRTPLTLISGPVDAKLSEGSLTEDDFTNFSMIKRNTNRLISLVDQLLYLAKLEKGKLKLKIAKGNLGLFLGMLTSSFEYRAKLKNIAYKVNIADFNDSWYDEDALEKIVTNLLSNAFKHGLEGGNCQIEATKNDHYLRLNIKNTVSPSTSVDVEKLFTRFYQEDEYSEGAGVGLSLVKELVHLYQGEITVQMQKENSILFQVRLPIEKEAFTEIDQIEVISSPYKPIGTNNLDSVDSNPKNSENPNQEELPILLVVEDHKEVRQFIKSVWNKKYQVFEAEDGRQGIEKALEVVPDLIITDVRMPVCDGIELCNTLKTDERTSHIPIILLTAGIGEEQELKGLKSGADDFITKPFNLPVLQTRVENLIATRKKLRNRYSQEMIIKAKDIALTPTDQLFFNRVQNVLDKQLSDPDFSAESFCKSIGMSRMQLHRKLMAFTGLSTSAFIRSQRLKQALQILKTSDATINEVAYTVGFNTPSYFIKCFKETYKKTPSEYLKTSH</sequence>
<dbReference type="CDD" id="cd00082">
    <property type="entry name" value="HisKA"/>
    <property type="match status" value="1"/>
</dbReference>
<dbReference type="Pfam" id="PF07494">
    <property type="entry name" value="Reg_prop"/>
    <property type="match status" value="3"/>
</dbReference>
<dbReference type="SMART" id="SM00387">
    <property type="entry name" value="HATPase_c"/>
    <property type="match status" value="1"/>
</dbReference>
<protein>
    <recommendedName>
        <fullName evidence="2">histidine kinase</fullName>
        <ecNumber evidence="2">2.7.13.3</ecNumber>
    </recommendedName>
</protein>
<evidence type="ECO:0000259" key="9">
    <source>
        <dbReference type="PROSITE" id="PS01124"/>
    </source>
</evidence>
<dbReference type="InterPro" id="IPR011110">
    <property type="entry name" value="Reg_prop"/>
</dbReference>
<gene>
    <name evidence="12" type="ORF">FEE95_04750</name>
</gene>
<dbReference type="InterPro" id="IPR011006">
    <property type="entry name" value="CheY-like_superfamily"/>
</dbReference>
<dbReference type="OrthoDB" id="358279at2"/>
<dbReference type="PROSITE" id="PS50110">
    <property type="entry name" value="RESPONSE_REGULATORY"/>
    <property type="match status" value="1"/>
</dbReference>
<evidence type="ECO:0000256" key="8">
    <source>
        <dbReference type="SAM" id="Phobius"/>
    </source>
</evidence>
<dbReference type="InterPro" id="IPR036890">
    <property type="entry name" value="HATPase_C_sf"/>
</dbReference>
<dbReference type="SMART" id="SM00448">
    <property type="entry name" value="REC"/>
    <property type="match status" value="1"/>
</dbReference>
<dbReference type="Proteomes" id="UP000310314">
    <property type="component" value="Unassembled WGS sequence"/>
</dbReference>
<dbReference type="CDD" id="cd17574">
    <property type="entry name" value="REC_OmpR"/>
    <property type="match status" value="1"/>
</dbReference>
<keyword evidence="4" id="KW-0805">Transcription regulation</keyword>
<evidence type="ECO:0000259" key="11">
    <source>
        <dbReference type="PROSITE" id="PS50110"/>
    </source>
</evidence>
<keyword evidence="5" id="KW-0238">DNA-binding</keyword>
<dbReference type="PANTHER" id="PTHR43547:SF2">
    <property type="entry name" value="HYBRID SIGNAL TRANSDUCTION HISTIDINE KINASE C"/>
    <property type="match status" value="1"/>
</dbReference>
<dbReference type="PROSITE" id="PS01124">
    <property type="entry name" value="HTH_ARAC_FAMILY_2"/>
    <property type="match status" value="1"/>
</dbReference>
<dbReference type="InterPro" id="IPR009057">
    <property type="entry name" value="Homeodomain-like_sf"/>
</dbReference>
<dbReference type="SUPFAM" id="SSF52172">
    <property type="entry name" value="CheY-like"/>
    <property type="match status" value="1"/>
</dbReference>
<dbReference type="InterPro" id="IPR003594">
    <property type="entry name" value="HATPase_dom"/>
</dbReference>
<organism evidence="12 13">
    <name type="scientific">Maribacter algarum</name>
    <name type="common">ex Zhang et al. 2020</name>
    <dbReference type="NCBI Taxonomy" id="2578118"/>
    <lineage>
        <taxon>Bacteria</taxon>
        <taxon>Pseudomonadati</taxon>
        <taxon>Bacteroidota</taxon>
        <taxon>Flavobacteriia</taxon>
        <taxon>Flavobacteriales</taxon>
        <taxon>Flavobacteriaceae</taxon>
        <taxon>Maribacter</taxon>
    </lineage>
</organism>
<dbReference type="SUPFAM" id="SSF47384">
    <property type="entry name" value="Homodimeric domain of signal transducing histidine kinase"/>
    <property type="match status" value="1"/>
</dbReference>
<dbReference type="Pfam" id="PF07495">
    <property type="entry name" value="Y_Y_Y"/>
    <property type="match status" value="1"/>
</dbReference>
<evidence type="ECO:0000256" key="4">
    <source>
        <dbReference type="ARBA" id="ARBA00023015"/>
    </source>
</evidence>
<dbReference type="InterPro" id="IPR018060">
    <property type="entry name" value="HTH_AraC"/>
</dbReference>
<keyword evidence="3 7" id="KW-0597">Phosphoprotein</keyword>
<dbReference type="InterPro" id="IPR011123">
    <property type="entry name" value="Y_Y_Y"/>
</dbReference>
<evidence type="ECO:0000259" key="10">
    <source>
        <dbReference type="PROSITE" id="PS50109"/>
    </source>
</evidence>
<dbReference type="InterPro" id="IPR001789">
    <property type="entry name" value="Sig_transdc_resp-reg_receiver"/>
</dbReference>
<dbReference type="SUPFAM" id="SSF46689">
    <property type="entry name" value="Homeodomain-like"/>
    <property type="match status" value="1"/>
</dbReference>
<feature type="domain" description="Response regulatory" evidence="11">
    <location>
        <begin position="1098"/>
        <end position="1213"/>
    </location>
</feature>
<evidence type="ECO:0000256" key="1">
    <source>
        <dbReference type="ARBA" id="ARBA00000085"/>
    </source>
</evidence>
<dbReference type="RefSeq" id="WP_138656678.1">
    <property type="nucleotide sequence ID" value="NZ_VATY01000001.1"/>
</dbReference>
<feature type="domain" description="Histidine kinase" evidence="10">
    <location>
        <begin position="842"/>
        <end position="1054"/>
    </location>
</feature>
<dbReference type="InterPro" id="IPR018062">
    <property type="entry name" value="HTH_AraC-typ_CS"/>
</dbReference>
<dbReference type="Pfam" id="PF00512">
    <property type="entry name" value="HisKA"/>
    <property type="match status" value="1"/>
</dbReference>
<dbReference type="PROSITE" id="PS50109">
    <property type="entry name" value="HIS_KIN"/>
    <property type="match status" value="1"/>
</dbReference>